<dbReference type="EC" id="1.11.1.24" evidence="2"/>
<evidence type="ECO:0000256" key="4">
    <source>
        <dbReference type="ARBA" id="ARBA00022862"/>
    </source>
</evidence>
<evidence type="ECO:0000256" key="2">
    <source>
        <dbReference type="ARBA" id="ARBA00013017"/>
    </source>
</evidence>
<proteinExistence type="inferred from homology"/>
<dbReference type="Pfam" id="PF00578">
    <property type="entry name" value="AhpC-TSA"/>
    <property type="match status" value="1"/>
</dbReference>
<dbReference type="GO" id="GO:0006979">
    <property type="term" value="P:response to oxidative stress"/>
    <property type="evidence" value="ECO:0007669"/>
    <property type="project" value="TreeGrafter"/>
</dbReference>
<evidence type="ECO:0000256" key="1">
    <source>
        <dbReference type="ARBA" id="ARBA00009796"/>
    </source>
</evidence>
<keyword evidence="6" id="KW-1015">Disulfide bond</keyword>
<dbReference type="OrthoDB" id="185659at2759"/>
<organism evidence="10">
    <name type="scientific">Lichtheimia ramosa</name>
    <dbReference type="NCBI Taxonomy" id="688394"/>
    <lineage>
        <taxon>Eukaryota</taxon>
        <taxon>Fungi</taxon>
        <taxon>Fungi incertae sedis</taxon>
        <taxon>Mucoromycota</taxon>
        <taxon>Mucoromycotina</taxon>
        <taxon>Mucoromycetes</taxon>
        <taxon>Mucorales</taxon>
        <taxon>Lichtheimiaceae</taxon>
        <taxon>Lichtheimia</taxon>
    </lineage>
</organism>
<evidence type="ECO:0000256" key="8">
    <source>
        <dbReference type="ARBA" id="ARBA00049091"/>
    </source>
</evidence>
<dbReference type="CDD" id="cd03015">
    <property type="entry name" value="PRX_Typ2cys"/>
    <property type="match status" value="1"/>
</dbReference>
<dbReference type="PROSITE" id="PS51352">
    <property type="entry name" value="THIOREDOXIN_2"/>
    <property type="match status" value="1"/>
</dbReference>
<dbReference type="GO" id="GO:0042744">
    <property type="term" value="P:hydrogen peroxide catabolic process"/>
    <property type="evidence" value="ECO:0007669"/>
    <property type="project" value="TreeGrafter"/>
</dbReference>
<dbReference type="PANTHER" id="PTHR10681:SF171">
    <property type="entry name" value="PEROXIREDOXIN 4"/>
    <property type="match status" value="1"/>
</dbReference>
<protein>
    <recommendedName>
        <fullName evidence="2">thioredoxin-dependent peroxiredoxin</fullName>
        <ecNumber evidence="2">1.11.1.24</ecNumber>
    </recommendedName>
</protein>
<keyword evidence="3" id="KW-0575">Peroxidase</keyword>
<comment type="similarity">
    <text evidence="1">Belongs to the peroxiredoxin family. AhpC/Prx1 subfamily.</text>
</comment>
<evidence type="ECO:0000256" key="3">
    <source>
        <dbReference type="ARBA" id="ARBA00022559"/>
    </source>
</evidence>
<dbReference type="GO" id="GO:0045454">
    <property type="term" value="P:cell redox homeostasis"/>
    <property type="evidence" value="ECO:0007669"/>
    <property type="project" value="TreeGrafter"/>
</dbReference>
<dbReference type="AlphaFoldDB" id="A0A077WCS3"/>
<dbReference type="GO" id="GO:0033554">
    <property type="term" value="P:cellular response to stress"/>
    <property type="evidence" value="ECO:0007669"/>
    <property type="project" value="TreeGrafter"/>
</dbReference>
<dbReference type="InterPro" id="IPR036249">
    <property type="entry name" value="Thioredoxin-like_sf"/>
</dbReference>
<evidence type="ECO:0000256" key="7">
    <source>
        <dbReference type="ARBA" id="ARBA00023284"/>
    </source>
</evidence>
<gene>
    <name evidence="10" type="ORF">LRAMOSA07474</name>
</gene>
<dbReference type="InterPro" id="IPR050217">
    <property type="entry name" value="Peroxiredoxin"/>
</dbReference>
<evidence type="ECO:0000256" key="5">
    <source>
        <dbReference type="ARBA" id="ARBA00023002"/>
    </source>
</evidence>
<dbReference type="InterPro" id="IPR019479">
    <property type="entry name" value="Peroxiredoxin_C"/>
</dbReference>
<sequence>MLANVARRALTNIPRASAAVAPRIATTNSIRPLGAMARPAVAAMTRMQQYSTAGAPKTATIQHTAPQWTADAVVDGTFKTLSLSDYKGKFLVMVFYPADFTFVCPTELLAFSDRIEDFRKLGAEVVGISVDNVHSHLAWTNVPRKQGGLGDIKIPLVSDIKKEIATDYNVLIPEAGLSLRGLFVIDPQQKLRVAHIHDLPIGRSVDETLRVIEAIKFTDEHGEVCPANWQKGDKTIKPNHKDSKEYFEAVN</sequence>
<evidence type="ECO:0000313" key="10">
    <source>
        <dbReference type="EMBL" id="CDS04944.1"/>
    </source>
</evidence>
<accession>A0A077WCS3</accession>
<evidence type="ECO:0000259" key="9">
    <source>
        <dbReference type="PROSITE" id="PS51352"/>
    </source>
</evidence>
<evidence type="ECO:0000256" key="6">
    <source>
        <dbReference type="ARBA" id="ARBA00023157"/>
    </source>
</evidence>
<dbReference type="EMBL" id="LK023315">
    <property type="protein sequence ID" value="CDS04944.1"/>
    <property type="molecule type" value="Genomic_DNA"/>
</dbReference>
<reference evidence="10" key="1">
    <citation type="journal article" date="2014" name="Genome Announc.">
        <title>De novo whole-genome sequence and genome annotation of Lichtheimia ramosa.</title>
        <authorList>
            <person name="Linde J."/>
            <person name="Schwartze V."/>
            <person name="Binder U."/>
            <person name="Lass-Florl C."/>
            <person name="Voigt K."/>
            <person name="Horn F."/>
        </authorList>
    </citation>
    <scope>NUCLEOTIDE SEQUENCE</scope>
    <source>
        <strain evidence="10">JMRC FSU:6197</strain>
    </source>
</reference>
<name>A0A077WCS3_9FUNG</name>
<dbReference type="InterPro" id="IPR000866">
    <property type="entry name" value="AhpC/TSA"/>
</dbReference>
<keyword evidence="4" id="KW-0049">Antioxidant</keyword>
<keyword evidence="7" id="KW-0676">Redox-active center</keyword>
<dbReference type="Gene3D" id="3.40.30.10">
    <property type="entry name" value="Glutaredoxin"/>
    <property type="match status" value="1"/>
</dbReference>
<dbReference type="Pfam" id="PF10417">
    <property type="entry name" value="1-cysPrx_C"/>
    <property type="match status" value="1"/>
</dbReference>
<dbReference type="FunFam" id="3.40.30.10:FF:000003">
    <property type="entry name" value="Peroxiredoxin 1"/>
    <property type="match status" value="1"/>
</dbReference>
<dbReference type="InterPro" id="IPR013766">
    <property type="entry name" value="Thioredoxin_domain"/>
</dbReference>
<dbReference type="GO" id="GO:0005829">
    <property type="term" value="C:cytosol"/>
    <property type="evidence" value="ECO:0007669"/>
    <property type="project" value="TreeGrafter"/>
</dbReference>
<feature type="domain" description="Thioredoxin" evidence="9">
    <location>
        <begin position="59"/>
        <end position="217"/>
    </location>
</feature>
<dbReference type="PANTHER" id="PTHR10681">
    <property type="entry name" value="THIOREDOXIN PEROXIDASE"/>
    <property type="match status" value="1"/>
</dbReference>
<dbReference type="GO" id="GO:0008379">
    <property type="term" value="F:thioredoxin peroxidase activity"/>
    <property type="evidence" value="ECO:0007669"/>
    <property type="project" value="TreeGrafter"/>
</dbReference>
<comment type="catalytic activity">
    <reaction evidence="8">
        <text>a hydroperoxide + [thioredoxin]-dithiol = an alcohol + [thioredoxin]-disulfide + H2O</text>
        <dbReference type="Rhea" id="RHEA:62620"/>
        <dbReference type="Rhea" id="RHEA-COMP:10698"/>
        <dbReference type="Rhea" id="RHEA-COMP:10700"/>
        <dbReference type="ChEBI" id="CHEBI:15377"/>
        <dbReference type="ChEBI" id="CHEBI:29950"/>
        <dbReference type="ChEBI" id="CHEBI:30879"/>
        <dbReference type="ChEBI" id="CHEBI:35924"/>
        <dbReference type="ChEBI" id="CHEBI:50058"/>
        <dbReference type="EC" id="1.11.1.24"/>
    </reaction>
</comment>
<keyword evidence="5" id="KW-0560">Oxidoreductase</keyword>
<dbReference type="SUPFAM" id="SSF52833">
    <property type="entry name" value="Thioredoxin-like"/>
    <property type="match status" value="1"/>
</dbReference>